<gene>
    <name evidence="3" type="ORF">RLT85_06955</name>
</gene>
<dbReference type="InterPro" id="IPR019734">
    <property type="entry name" value="TPR_rpt"/>
</dbReference>
<keyword evidence="3" id="KW-0012">Acyltransferase</keyword>
<dbReference type="PANTHER" id="PTHR35190:SF2">
    <property type="entry name" value="PROTEIN DCD1B"/>
    <property type="match status" value="1"/>
</dbReference>
<name>A0ABU2KI37_9FLAO</name>
<dbReference type="Gene3D" id="1.25.40.10">
    <property type="entry name" value="Tetratricopeptide repeat domain"/>
    <property type="match status" value="1"/>
</dbReference>
<organism evidence="3 4">
    <name type="scientific">Mesonia ostreae</name>
    <dbReference type="NCBI Taxonomy" id="861110"/>
    <lineage>
        <taxon>Bacteria</taxon>
        <taxon>Pseudomonadati</taxon>
        <taxon>Bacteroidota</taxon>
        <taxon>Flavobacteriia</taxon>
        <taxon>Flavobacteriales</taxon>
        <taxon>Flavobacteriaceae</taxon>
        <taxon>Mesonia</taxon>
    </lineage>
</organism>
<dbReference type="PROSITE" id="PS50005">
    <property type="entry name" value="TPR"/>
    <property type="match status" value="1"/>
</dbReference>
<dbReference type="RefSeq" id="WP_311401320.1">
    <property type="nucleotide sequence ID" value="NZ_JAVRBG010000005.1"/>
</dbReference>
<dbReference type="EMBL" id="JAVRBG010000005">
    <property type="protein sequence ID" value="MDT0294370.1"/>
    <property type="molecule type" value="Genomic_DNA"/>
</dbReference>
<dbReference type="Pfam" id="PF03417">
    <property type="entry name" value="AAT"/>
    <property type="match status" value="1"/>
</dbReference>
<dbReference type="SMART" id="SM00028">
    <property type="entry name" value="TPR"/>
    <property type="match status" value="1"/>
</dbReference>
<sequence length="552" mass="62895">MRKFCFLILTLTLLVSCGTKKSLSDRPIRTDISSIDTLRIQQAPNFYSLGNNSLRKNKEGLWEIYVEGDALERGVAIGSLTKELMAKQEKVFMSKIEAMVDSPSYFKFLSNVVAWYNRKLYKHVKEEYKEEIYGISRYSPQNYNSFADPYILNLYLHGAHDIGHALKDLMLVGCTSFATWGDHTSDGELLLGRNFDFYAGDEFAEEKIIAFINPANGQKFMMYTWPGFIGVVSGMNASGITVTINAGKSKIPLVAKTPIALLTREILQYASTTEEAIEIAKSREVFVSESIMVGSAKEKKAILIEVSPSNLGVYDVKNSSQLVCSNHFQSEAYKKDKRNIKAIENSHTQARFDRMTQLLQQEEQINPRKAIEILRDKKGVDNSALGFGNEMAINQLLAHHGIVFQPEKNLVWVSSNPYQLGAFVAYDLHKAFAEFEQGDFSLKGIDSLQVEADPFLETEAYKNYETYRIEERNLETAITQENFTKTAEELEKFVALNPKYWQAYQRVGLYYYKQKKYALALPYFQKALQLEVTTVPDKEELKKLIKKSKRKS</sequence>
<feature type="repeat" description="TPR" evidence="1">
    <location>
        <begin position="501"/>
        <end position="534"/>
    </location>
</feature>
<feature type="domain" description="Peptidase C45 hydrolase" evidence="2">
    <location>
        <begin position="186"/>
        <end position="381"/>
    </location>
</feature>
<keyword evidence="4" id="KW-1185">Reference proteome</keyword>
<dbReference type="NCBIfam" id="NF040521">
    <property type="entry name" value="C45_proenzyme"/>
    <property type="match status" value="1"/>
</dbReference>
<dbReference type="GO" id="GO:0016746">
    <property type="term" value="F:acyltransferase activity"/>
    <property type="evidence" value="ECO:0007669"/>
    <property type="project" value="UniProtKB-KW"/>
</dbReference>
<dbReference type="InterPro" id="IPR005079">
    <property type="entry name" value="Peptidase_C45_hydrolase"/>
</dbReference>
<dbReference type="PANTHER" id="PTHR35190">
    <property type="entry name" value="PROTEIN DCD1B"/>
    <property type="match status" value="1"/>
</dbReference>
<protein>
    <submittedName>
        <fullName evidence="3">C45 family autoproteolytic acyltransferase/hydrolase</fullName>
    </submittedName>
</protein>
<accession>A0ABU2KI37</accession>
<reference evidence="4" key="1">
    <citation type="submission" date="2023-07" db="EMBL/GenBank/DDBJ databases">
        <title>Isolating and identifying novel microbial strains from the Mariana Trench.</title>
        <authorList>
            <person name="Fu H."/>
        </authorList>
    </citation>
    <scope>NUCLEOTIDE SEQUENCE [LARGE SCALE GENOMIC DNA]</scope>
    <source>
        <strain evidence="4">T-y2</strain>
    </source>
</reference>
<dbReference type="InterPro" id="IPR047803">
    <property type="entry name" value="DCD1A/B-like"/>
</dbReference>
<evidence type="ECO:0000259" key="2">
    <source>
        <dbReference type="Pfam" id="PF03417"/>
    </source>
</evidence>
<comment type="caution">
    <text evidence="3">The sequence shown here is derived from an EMBL/GenBank/DDBJ whole genome shotgun (WGS) entry which is preliminary data.</text>
</comment>
<dbReference type="SUPFAM" id="SSF48452">
    <property type="entry name" value="TPR-like"/>
    <property type="match status" value="1"/>
</dbReference>
<dbReference type="PROSITE" id="PS51257">
    <property type="entry name" value="PROKAR_LIPOPROTEIN"/>
    <property type="match status" value="1"/>
</dbReference>
<dbReference type="InterPro" id="IPR047794">
    <property type="entry name" value="C45_proenzyme-like"/>
</dbReference>
<evidence type="ECO:0000313" key="4">
    <source>
        <dbReference type="Proteomes" id="UP001182991"/>
    </source>
</evidence>
<evidence type="ECO:0000256" key="1">
    <source>
        <dbReference type="PROSITE-ProRule" id="PRU00339"/>
    </source>
</evidence>
<keyword evidence="3" id="KW-0808">Transferase</keyword>
<dbReference type="Gene3D" id="3.60.60.10">
    <property type="entry name" value="Penicillin V Acylase, Chain A"/>
    <property type="match status" value="1"/>
</dbReference>
<proteinExistence type="predicted"/>
<keyword evidence="1" id="KW-0802">TPR repeat</keyword>
<evidence type="ECO:0000313" key="3">
    <source>
        <dbReference type="EMBL" id="MDT0294370.1"/>
    </source>
</evidence>
<dbReference type="InterPro" id="IPR011990">
    <property type="entry name" value="TPR-like_helical_dom_sf"/>
</dbReference>
<dbReference type="Proteomes" id="UP001182991">
    <property type="component" value="Unassembled WGS sequence"/>
</dbReference>